<evidence type="ECO:0000313" key="2">
    <source>
        <dbReference type="EMBL" id="KAG0446455.1"/>
    </source>
</evidence>
<evidence type="ECO:0000313" key="1">
    <source>
        <dbReference type="EMBL" id="KAG0446441.1"/>
    </source>
</evidence>
<comment type="caution">
    <text evidence="1">The sequence shown here is derived from an EMBL/GenBank/DDBJ whole genome shotgun (WGS) entry which is preliminary data.</text>
</comment>
<dbReference type="Proteomes" id="UP000639772">
    <property type="component" value="Unassembled WGS sequence"/>
</dbReference>
<feature type="non-terminal residue" evidence="1">
    <location>
        <position position="1"/>
    </location>
</feature>
<gene>
    <name evidence="2" type="ORF">HPP92_028822</name>
    <name evidence="1" type="ORF">HPP92_028833</name>
</gene>
<protein>
    <submittedName>
        <fullName evidence="1">Uncharacterized protein</fullName>
    </submittedName>
</protein>
<proteinExistence type="predicted"/>
<evidence type="ECO:0000313" key="4">
    <source>
        <dbReference type="Proteomes" id="UP000639772"/>
    </source>
</evidence>
<keyword evidence="3" id="KW-1185">Reference proteome</keyword>
<evidence type="ECO:0000313" key="3">
    <source>
        <dbReference type="Proteomes" id="UP000636800"/>
    </source>
</evidence>
<dbReference type="EMBL" id="JADCNL010000576">
    <property type="protein sequence ID" value="KAG0446455.1"/>
    <property type="molecule type" value="Genomic_DNA"/>
</dbReference>
<reference evidence="3 4" key="1">
    <citation type="journal article" date="2020" name="Nat. Food">
        <title>A phased Vanilla planifolia genome enables genetic improvement of flavour and production.</title>
        <authorList>
            <person name="Hasing T."/>
            <person name="Tang H."/>
            <person name="Brym M."/>
            <person name="Khazi F."/>
            <person name="Huang T."/>
            <person name="Chambers A.H."/>
        </authorList>
    </citation>
    <scope>NUCLEOTIDE SEQUENCE [LARGE SCALE GENOMIC DNA]</scope>
    <source>
        <tissue evidence="1">Leaf</tissue>
    </source>
</reference>
<accession>A0A835U531</accession>
<dbReference type="EMBL" id="JADCNM010000577">
    <property type="protein sequence ID" value="KAG0446441.1"/>
    <property type="molecule type" value="Genomic_DNA"/>
</dbReference>
<sequence length="140" mass="15859">DTVCTAPLIFLPQSHRRCEKSGPALFRYENILRQNVRNVHRPFDDTAIREWWNLEAELFRSMREDYAIAQDGPVLAVGGSSRLRAGRLRGDLWFHLQDAVQPDSLCGGHCWGLSTHGGSRMAYIAEGVLHELKRRASTSI</sequence>
<organism evidence="1 4">
    <name type="scientific">Vanilla planifolia</name>
    <name type="common">Vanilla</name>
    <dbReference type="NCBI Taxonomy" id="51239"/>
    <lineage>
        <taxon>Eukaryota</taxon>
        <taxon>Viridiplantae</taxon>
        <taxon>Streptophyta</taxon>
        <taxon>Embryophyta</taxon>
        <taxon>Tracheophyta</taxon>
        <taxon>Spermatophyta</taxon>
        <taxon>Magnoliopsida</taxon>
        <taxon>Liliopsida</taxon>
        <taxon>Asparagales</taxon>
        <taxon>Orchidaceae</taxon>
        <taxon>Vanilloideae</taxon>
        <taxon>Vanilleae</taxon>
        <taxon>Vanilla</taxon>
    </lineage>
</organism>
<dbReference type="AlphaFoldDB" id="A0A835U531"/>
<dbReference type="Proteomes" id="UP000636800">
    <property type="component" value="Unassembled WGS sequence"/>
</dbReference>
<name>A0A835U531_VANPL</name>